<proteinExistence type="predicted"/>
<dbReference type="Pfam" id="PF00300">
    <property type="entry name" value="His_Phos_1"/>
    <property type="match status" value="1"/>
</dbReference>
<protein>
    <recommendedName>
        <fullName evidence="3">Phosphohistidine phosphatase SixA</fullName>
    </recommendedName>
</protein>
<sequence length="159" mass="18029">MEILLVRHGAASWDTQTDIERTLTAAGKTEICAAAEWLTASQWQPEELWVSPYKRAVESAEIFNRQWQLRPRIKSSLTPETPLSELEAMLATFSGERLMLVAHNPLLSNAINHWHGGDAQSYWGMQTASMAMMQGDVFSQACASLQWLRHFPNYDHNGR</sequence>
<organism evidence="1 2">
    <name type="scientific">Zhongshania aliphaticivorans</name>
    <dbReference type="NCBI Taxonomy" id="1470434"/>
    <lineage>
        <taxon>Bacteria</taxon>
        <taxon>Pseudomonadati</taxon>
        <taxon>Pseudomonadota</taxon>
        <taxon>Gammaproteobacteria</taxon>
        <taxon>Cellvibrionales</taxon>
        <taxon>Spongiibacteraceae</taxon>
        <taxon>Zhongshania</taxon>
    </lineage>
</organism>
<evidence type="ECO:0000313" key="2">
    <source>
        <dbReference type="Proteomes" id="UP000074119"/>
    </source>
</evidence>
<dbReference type="EMBL" id="CP014544">
    <property type="protein sequence ID" value="AMO68569.1"/>
    <property type="molecule type" value="Genomic_DNA"/>
</dbReference>
<dbReference type="Gene3D" id="3.40.50.1240">
    <property type="entry name" value="Phosphoglycerate mutase-like"/>
    <property type="match status" value="1"/>
</dbReference>
<gene>
    <name evidence="1" type="ORF">AZF00_09780</name>
</gene>
<dbReference type="AlphaFoldDB" id="A0A127M5U0"/>
<dbReference type="InterPro" id="IPR013078">
    <property type="entry name" value="His_Pase_superF_clade-1"/>
</dbReference>
<name>A0A127M5U0_9GAMM</name>
<dbReference type="Proteomes" id="UP000074119">
    <property type="component" value="Chromosome"/>
</dbReference>
<evidence type="ECO:0000313" key="1">
    <source>
        <dbReference type="EMBL" id="AMO68569.1"/>
    </source>
</evidence>
<dbReference type="SUPFAM" id="SSF53254">
    <property type="entry name" value="Phosphoglycerate mutase-like"/>
    <property type="match status" value="1"/>
</dbReference>
<dbReference type="KEGG" id="zal:AZF00_09780"/>
<accession>A0A127M5U0</accession>
<dbReference type="STRING" id="1470434.AZF00_09780"/>
<dbReference type="InterPro" id="IPR029033">
    <property type="entry name" value="His_PPase_superfam"/>
</dbReference>
<evidence type="ECO:0008006" key="3">
    <source>
        <dbReference type="Google" id="ProtNLM"/>
    </source>
</evidence>
<reference evidence="1 2" key="1">
    <citation type="submission" date="2015-12" db="EMBL/GenBank/DDBJ databases">
        <authorList>
            <person name="Shamseldin A."/>
            <person name="Moawad H."/>
            <person name="Abd El-Rahim W.M."/>
            <person name="Sadowsky M.J."/>
        </authorList>
    </citation>
    <scope>NUCLEOTIDE SEQUENCE [LARGE SCALE GENOMIC DNA]</scope>
    <source>
        <strain evidence="1 2">SM2</strain>
    </source>
</reference>
<dbReference type="RefSeq" id="WP_008249958.1">
    <property type="nucleotide sequence ID" value="NZ_CP014544.1"/>
</dbReference>
<dbReference type="SMART" id="SM00855">
    <property type="entry name" value="PGAM"/>
    <property type="match status" value="1"/>
</dbReference>
<dbReference type="CDD" id="cd07067">
    <property type="entry name" value="HP_PGM_like"/>
    <property type="match status" value="1"/>
</dbReference>